<reference evidence="8 9" key="1">
    <citation type="submission" date="2019-04" db="EMBL/GenBank/DDBJ databases">
        <title>An improved genome assembly and genetic linkage map for asparagus bean, Vigna unguiculata ssp. sesquipedialis.</title>
        <authorList>
            <person name="Xia Q."/>
            <person name="Zhang R."/>
            <person name="Dong Y."/>
        </authorList>
    </citation>
    <scope>NUCLEOTIDE SEQUENCE [LARGE SCALE GENOMIC DNA]</scope>
    <source>
        <tissue evidence="8">Leaf</tissue>
    </source>
</reference>
<dbReference type="EMBL" id="CP039354">
    <property type="protein sequence ID" value="QCE09413.1"/>
    <property type="molecule type" value="Genomic_DNA"/>
</dbReference>
<gene>
    <name evidence="8" type="ORF">DEO72_LG10g632</name>
</gene>
<evidence type="ECO:0000256" key="1">
    <source>
        <dbReference type="ARBA" id="ARBA00023015"/>
    </source>
</evidence>
<evidence type="ECO:0000259" key="7">
    <source>
        <dbReference type="PROSITE" id="PS51742"/>
    </source>
</evidence>
<comment type="subcellular location">
    <subcellularLocation>
        <location evidence="5">Nucleus</location>
    </subcellularLocation>
</comment>
<dbReference type="InterPro" id="IPR039605">
    <property type="entry name" value="AHL"/>
</dbReference>
<dbReference type="Proteomes" id="UP000501690">
    <property type="component" value="Linkage Group LG10"/>
</dbReference>
<feature type="compositionally biased region" description="Basic and acidic residues" evidence="6">
    <location>
        <begin position="227"/>
        <end position="247"/>
    </location>
</feature>
<dbReference type="SUPFAM" id="SSF117856">
    <property type="entry name" value="AF0104/ALDC/Ptd012-like"/>
    <property type="match status" value="1"/>
</dbReference>
<feature type="domain" description="PPC" evidence="7">
    <location>
        <begin position="53"/>
        <end position="196"/>
    </location>
</feature>
<feature type="compositionally biased region" description="Basic and acidic residues" evidence="6">
    <location>
        <begin position="193"/>
        <end position="202"/>
    </location>
</feature>
<evidence type="ECO:0000313" key="9">
    <source>
        <dbReference type="Proteomes" id="UP000501690"/>
    </source>
</evidence>
<dbReference type="GO" id="GO:0003680">
    <property type="term" value="F:minor groove of adenine-thymine-rich DNA binding"/>
    <property type="evidence" value="ECO:0007669"/>
    <property type="project" value="UniProtKB-UniRule"/>
</dbReference>
<dbReference type="InterPro" id="IPR005175">
    <property type="entry name" value="PPC_dom"/>
</dbReference>
<feature type="compositionally biased region" description="Polar residues" evidence="6">
    <location>
        <begin position="205"/>
        <end position="216"/>
    </location>
</feature>
<dbReference type="AlphaFoldDB" id="A0A4D6N6G6"/>
<feature type="compositionally biased region" description="Polar residues" evidence="6">
    <location>
        <begin position="395"/>
        <end position="413"/>
    </location>
</feature>
<organism evidence="8 9">
    <name type="scientific">Vigna unguiculata</name>
    <name type="common">Cowpea</name>
    <dbReference type="NCBI Taxonomy" id="3917"/>
    <lineage>
        <taxon>Eukaryota</taxon>
        <taxon>Viridiplantae</taxon>
        <taxon>Streptophyta</taxon>
        <taxon>Embryophyta</taxon>
        <taxon>Tracheophyta</taxon>
        <taxon>Spermatophyta</taxon>
        <taxon>Magnoliopsida</taxon>
        <taxon>eudicotyledons</taxon>
        <taxon>Gunneridae</taxon>
        <taxon>Pentapetalae</taxon>
        <taxon>rosids</taxon>
        <taxon>fabids</taxon>
        <taxon>Fabales</taxon>
        <taxon>Fabaceae</taxon>
        <taxon>Papilionoideae</taxon>
        <taxon>50 kb inversion clade</taxon>
        <taxon>NPAAA clade</taxon>
        <taxon>indigoferoid/millettioid clade</taxon>
        <taxon>Phaseoleae</taxon>
        <taxon>Vigna</taxon>
    </lineage>
</organism>
<sequence length="413" mass="44148">MAERDKSKNKIPLAPDRMKKRGRPPLMLRGRGRGRPPSSSTVPPNIVSNVETGSSFVPYHLTVNPGEDLLEKVATFAKASSLTVCVLSAVGSISRVVFRKPCPPPIIDTVTWEGRFQILSLSGKYTFVPGQEGKYGEHNSWNLAISDFNGAVFGGSVVGPIIVASPVELILATFQLKSAEEIRRHAYSRLKETDTEMVDGKKCGGSSTSELSSPTPKTDDQASESVTPKKADQTSESDTPKTIDKTSESVTTTSKTTDKPTESGTSTTRDYPMNPCIDDAEKVPGEDPKGEGEKESDCLTTDKPPPDSVTPKTTDKPPQEQLSSETVDKPPENSTPSTSDKHPDDVTPATSDKRPENVSPATSDQRPENVSPATSDKPPENVSPATSDKPPENVSPATTTKSPENVVAATSDT</sequence>
<proteinExistence type="predicted"/>
<feature type="compositionally biased region" description="Basic and acidic residues" evidence="6">
    <location>
        <begin position="279"/>
        <end position="297"/>
    </location>
</feature>
<keyword evidence="2 5" id="KW-0238">DNA-binding</keyword>
<dbReference type="PANTHER" id="PTHR31500">
    <property type="entry name" value="AT-HOOK MOTIF NUCLEAR-LOCALIZED PROTEIN 9"/>
    <property type="match status" value="1"/>
</dbReference>
<evidence type="ECO:0000256" key="2">
    <source>
        <dbReference type="ARBA" id="ARBA00023125"/>
    </source>
</evidence>
<keyword evidence="3 5" id="KW-0804">Transcription</keyword>
<dbReference type="Gene3D" id="3.30.1330.80">
    <property type="entry name" value="Hypothetical protein, similar to alpha- acetolactate decarboxylase, domain 2"/>
    <property type="match status" value="1"/>
</dbReference>
<feature type="region of interest" description="Disordered" evidence="6">
    <location>
        <begin position="193"/>
        <end position="413"/>
    </location>
</feature>
<name>A0A4D6N6G6_VIGUN</name>
<feature type="compositionally biased region" description="Basic and acidic residues" evidence="6">
    <location>
        <begin position="339"/>
        <end position="356"/>
    </location>
</feature>
<evidence type="ECO:0000256" key="6">
    <source>
        <dbReference type="SAM" id="MobiDB-lite"/>
    </source>
</evidence>
<comment type="domain">
    <text evidence="5">The PPC domain mediates interactions between AHL proteins.</text>
</comment>
<protein>
    <recommendedName>
        <fullName evidence="5">AT-hook motif nuclear-localized protein</fullName>
    </recommendedName>
</protein>
<keyword evidence="1 5" id="KW-0805">Transcription regulation</keyword>
<keyword evidence="4 5" id="KW-0539">Nucleus</keyword>
<comment type="function">
    <text evidence="5">Transcription factor that specifically binds AT-rich DNA sequences related to the nuclear matrix attachment regions (MARs).</text>
</comment>
<dbReference type="Pfam" id="PF03479">
    <property type="entry name" value="PCC"/>
    <property type="match status" value="1"/>
</dbReference>
<accession>A0A4D6N6G6</accession>
<feature type="region of interest" description="Disordered" evidence="6">
    <location>
        <begin position="1"/>
        <end position="46"/>
    </location>
</feature>
<dbReference type="PROSITE" id="PS51742">
    <property type="entry name" value="PPC"/>
    <property type="match status" value="1"/>
</dbReference>
<dbReference type="CDD" id="cd11378">
    <property type="entry name" value="DUF296"/>
    <property type="match status" value="1"/>
</dbReference>
<evidence type="ECO:0000256" key="3">
    <source>
        <dbReference type="ARBA" id="ARBA00023163"/>
    </source>
</evidence>
<evidence type="ECO:0000256" key="4">
    <source>
        <dbReference type="ARBA" id="ARBA00023242"/>
    </source>
</evidence>
<dbReference type="GO" id="GO:0005634">
    <property type="term" value="C:nucleus"/>
    <property type="evidence" value="ECO:0007669"/>
    <property type="project" value="UniProtKB-SubCell"/>
</dbReference>
<evidence type="ECO:0000313" key="8">
    <source>
        <dbReference type="EMBL" id="QCE09413.1"/>
    </source>
</evidence>
<dbReference type="PANTHER" id="PTHR31500:SF56">
    <property type="entry name" value="AT-HOOK MOTIF NUCLEAR-LOCALIZED PROTEIN"/>
    <property type="match status" value="1"/>
</dbReference>
<evidence type="ECO:0000256" key="5">
    <source>
        <dbReference type="RuleBase" id="RU367031"/>
    </source>
</evidence>
<keyword evidence="9" id="KW-1185">Reference proteome</keyword>